<comment type="caution">
    <text evidence="1">The sequence shown here is derived from an EMBL/GenBank/DDBJ whole genome shotgun (WGS) entry which is preliminary data.</text>
</comment>
<organism evidence="1 2">
    <name type="scientific">Chlorella ohadii</name>
    <dbReference type="NCBI Taxonomy" id="2649997"/>
    <lineage>
        <taxon>Eukaryota</taxon>
        <taxon>Viridiplantae</taxon>
        <taxon>Chlorophyta</taxon>
        <taxon>core chlorophytes</taxon>
        <taxon>Trebouxiophyceae</taxon>
        <taxon>Chlorellales</taxon>
        <taxon>Chlorellaceae</taxon>
        <taxon>Chlorella clade</taxon>
        <taxon>Chlorella</taxon>
    </lineage>
</organism>
<keyword evidence="2" id="KW-1185">Reference proteome</keyword>
<dbReference type="AlphaFoldDB" id="A0AAD5DHR2"/>
<accession>A0AAD5DHR2</accession>
<gene>
    <name evidence="1" type="ORF">COHA_009518</name>
</gene>
<dbReference type="Proteomes" id="UP001205105">
    <property type="component" value="Unassembled WGS sequence"/>
</dbReference>
<dbReference type="EMBL" id="JADXDR010000180">
    <property type="protein sequence ID" value="KAI7836633.1"/>
    <property type="molecule type" value="Genomic_DNA"/>
</dbReference>
<sequence length="216" mass="23585">MPDPGPFCEGDGWTPVDPSDLPEQLLRLTMEHGWGYLGELYGVYGRWRNCSHFSELQLAAEGCRNVRVAVGSGGLRQCYLLSPCSVEGSTWWLSMNETCPLQEEGWVFVEAIVAWEGSSPPTQELRLEVALSGAESFKQEEPEVYSEPNLPCGGPGEQCCYHDFEWTGNVTCGAGLACVACPDWGRPICQPCGESQPLFARGLGVQGVVRCLSVQC</sequence>
<proteinExistence type="predicted"/>
<evidence type="ECO:0000313" key="1">
    <source>
        <dbReference type="EMBL" id="KAI7836633.1"/>
    </source>
</evidence>
<protein>
    <submittedName>
        <fullName evidence="1">Uncharacterized protein</fullName>
    </submittedName>
</protein>
<evidence type="ECO:0000313" key="2">
    <source>
        <dbReference type="Proteomes" id="UP001205105"/>
    </source>
</evidence>
<name>A0AAD5DHR2_9CHLO</name>
<reference evidence="1" key="1">
    <citation type="submission" date="2020-11" db="EMBL/GenBank/DDBJ databases">
        <title>Chlorella ohadii genome sequencing and assembly.</title>
        <authorList>
            <person name="Murik O."/>
            <person name="Treves H."/>
            <person name="Kedem I."/>
            <person name="Shotland Y."/>
            <person name="Kaplan A."/>
        </authorList>
    </citation>
    <scope>NUCLEOTIDE SEQUENCE</scope>
    <source>
        <strain evidence="1">1</strain>
    </source>
</reference>